<gene>
    <name evidence="1" type="ORF">EPICR_30112</name>
</gene>
<organism evidence="1">
    <name type="scientific">uncultured Desulfobacteraceae bacterium</name>
    <dbReference type="NCBI Taxonomy" id="218296"/>
    <lineage>
        <taxon>Bacteria</taxon>
        <taxon>Pseudomonadati</taxon>
        <taxon>Thermodesulfobacteriota</taxon>
        <taxon>Desulfobacteria</taxon>
        <taxon>Desulfobacterales</taxon>
        <taxon>Desulfobacteraceae</taxon>
        <taxon>environmental samples</taxon>
    </lineage>
</organism>
<proteinExistence type="predicted"/>
<dbReference type="AlphaFoldDB" id="A0A484HFZ0"/>
<protein>
    <submittedName>
        <fullName evidence="1">Uncharacterized protein</fullName>
    </submittedName>
</protein>
<reference evidence="1" key="1">
    <citation type="submission" date="2019-01" db="EMBL/GenBank/DDBJ databases">
        <authorList>
            <consortium name="Genoscope - CEA"/>
            <person name="William W."/>
        </authorList>
    </citation>
    <scope>NUCLEOTIDE SEQUENCE</scope>
    <source>
        <strain evidence="1">CR-1</strain>
    </source>
</reference>
<accession>A0A484HFZ0</accession>
<dbReference type="EMBL" id="CAACVI010000023">
    <property type="protein sequence ID" value="VEN74179.1"/>
    <property type="molecule type" value="Genomic_DNA"/>
</dbReference>
<evidence type="ECO:0000313" key="1">
    <source>
        <dbReference type="EMBL" id="VEN74179.1"/>
    </source>
</evidence>
<name>A0A484HFZ0_9BACT</name>
<sequence>MKKTENVKKNKNVPDDISELYRAALKHYIEMYNKKKFRSDLFKKLNLKYTNISFSNLNNFINEKTPLSEKKRIQIAYFLGFRYEDFIYLGRKLVYLKENNIIPQEAESEDFYLNRATGKIFKEIQEKHSLTDRDVAGYLSVDLIEYQFKKKGLIPFSFDEIAIVFKKTGRSLPDMNEFMEKPPEKKKIISQIVDEVKKMSPEDREVIKKLLETSDEIGDKFVEKMKRVKKMIKTDDNV</sequence>